<gene>
    <name evidence="1" type="ORF">BN201_0046</name>
</gene>
<reference evidence="1 2" key="1">
    <citation type="submission" date="2012-08" db="EMBL/GenBank/DDBJ databases">
        <title>Selection and characterization of a candidate therapeutic bacteriophage that lyses the German Escherichia coli O104:H4 outbreak strain.</title>
        <authorList>
            <person name="Merabishvilli M."/>
            <person name="De Vos D."/>
            <person name="Verbeken G."/>
            <person name="Kropinski A."/>
            <person name="Vandenheuvel D."/>
            <person name="Lavigne R."/>
            <person name="Wattiau P."/>
            <person name="Mast J."/>
            <person name="Ragimbeau C."/>
            <person name="Mossong J."/>
            <person name="Scheres J."/>
            <person name="Chanishvili N."/>
            <person name="Vaneechoutte M."/>
            <person name="Pirnay J.P."/>
        </authorList>
    </citation>
    <scope>NUCLEOTIDE SEQUENCE [LARGE SCALE GENOMIC DNA]</scope>
</reference>
<dbReference type="SUPFAM" id="SSF57938">
    <property type="entry name" value="DnaJ/Hsp40 cysteine-rich domain"/>
    <property type="match status" value="1"/>
</dbReference>
<dbReference type="KEGG" id="vg:23301094"/>
<dbReference type="EMBL" id="HE978309">
    <property type="protein sequence ID" value="CEO90649.1"/>
    <property type="molecule type" value="Genomic_DNA"/>
</dbReference>
<dbReference type="Proteomes" id="UP000203896">
    <property type="component" value="Segment"/>
</dbReference>
<proteinExistence type="predicted"/>
<evidence type="ECO:0000313" key="2">
    <source>
        <dbReference type="Proteomes" id="UP000203896"/>
    </source>
</evidence>
<dbReference type="GeneID" id="23301094"/>
<dbReference type="InterPro" id="IPR036410">
    <property type="entry name" value="HSP_DnaJ_Cys-rich_dom_sf"/>
</dbReference>
<keyword evidence="2" id="KW-1185">Reference proteome</keyword>
<protein>
    <submittedName>
        <fullName evidence="1">Uncharacterized protein</fullName>
    </submittedName>
</protein>
<accession>A0A0B7MJ20</accession>
<dbReference type="OrthoDB" id="23096at10239"/>
<name>A0A0B7MJ20_9CAUD</name>
<dbReference type="RefSeq" id="YP_009118729.1">
    <property type="nucleotide sequence ID" value="NC_025425.1"/>
</dbReference>
<organism evidence="1 2">
    <name type="scientific">Enterobacteria phage GEC-3S</name>
    <dbReference type="NCBI Taxonomy" id="1222338"/>
    <lineage>
        <taxon>Viruses</taxon>
        <taxon>Duplodnaviria</taxon>
        <taxon>Heunggongvirae</taxon>
        <taxon>Uroviricota</taxon>
        <taxon>Caudoviricetes</taxon>
        <taxon>Pantevenvirales</taxon>
        <taxon>Straboviridae</taxon>
        <taxon>Krischvirus</taxon>
        <taxon>Krischvirus gec3s</taxon>
    </lineage>
</organism>
<evidence type="ECO:0000313" key="1">
    <source>
        <dbReference type="EMBL" id="CEO90649.1"/>
    </source>
</evidence>
<sequence length="52" mass="5513">MIIENLVSVFIIALFAIMALPLKKCKHCNGTGLRGDGCCAHCHGSGKVSIIK</sequence>